<dbReference type="RefSeq" id="WP_189426246.1">
    <property type="nucleotide sequence ID" value="NZ_BMZE01000003.1"/>
</dbReference>
<reference evidence="2" key="2">
    <citation type="submission" date="2020-09" db="EMBL/GenBank/DDBJ databases">
        <authorList>
            <person name="Sun Q."/>
            <person name="Kim S."/>
        </authorList>
    </citation>
    <scope>NUCLEOTIDE SEQUENCE</scope>
    <source>
        <strain evidence="2">KCTC 32437</strain>
    </source>
</reference>
<sequence>MSNILENIKKMLVGEGPQVPANETTQKSSRQRQEFERSLASKARAVVSEFQIKGLEEAAQSDGETLQRASAVAESVMREGLSDGDLLTRAGSARFLVTHESDNTEETRGRSSSLASTISARVNEDVPEAGGKIRVEPFVAEVETADLSADNCGSLTEALRRKLQSMRKESENAVKRQRRLMYSEFQMYFSPIWHFASKITHLNRCNYTGSFRQKMLTDEDSLIEDSELRQTRGELDLIVLTRSVEALHTQRKSAQGARLLVPVSLTTLLDDPESYVQLLETIPPQYRDFVCLEICSVPQLIAADSVFALCDRLIPHVFGVVLSLRPNSPLIASLEREKVWGVSLDLADYDQREAEAFKDVRLMVQSARALGLEVFGHNANSIRLGLLAEKLGFTYVDGPAVHLAAPEPRPPLKLRPLANYKESALSA</sequence>
<comment type="caution">
    <text evidence="2">The sequence shown here is derived from an EMBL/GenBank/DDBJ whole genome shotgun (WGS) entry which is preliminary data.</text>
</comment>
<evidence type="ECO:0000313" key="3">
    <source>
        <dbReference type="Proteomes" id="UP000646579"/>
    </source>
</evidence>
<accession>A0A918S9B3</accession>
<keyword evidence="3" id="KW-1185">Reference proteome</keyword>
<evidence type="ECO:0000313" key="2">
    <source>
        <dbReference type="EMBL" id="GHA29779.1"/>
    </source>
</evidence>
<feature type="region of interest" description="Disordered" evidence="1">
    <location>
        <begin position="15"/>
        <end position="37"/>
    </location>
</feature>
<dbReference type="Proteomes" id="UP000646579">
    <property type="component" value="Unassembled WGS sequence"/>
</dbReference>
<dbReference type="AlphaFoldDB" id="A0A918S9B3"/>
<organism evidence="2 3">
    <name type="scientific">Devosia pacifica</name>
    <dbReference type="NCBI Taxonomy" id="1335967"/>
    <lineage>
        <taxon>Bacteria</taxon>
        <taxon>Pseudomonadati</taxon>
        <taxon>Pseudomonadota</taxon>
        <taxon>Alphaproteobacteria</taxon>
        <taxon>Hyphomicrobiales</taxon>
        <taxon>Devosiaceae</taxon>
        <taxon>Devosia</taxon>
    </lineage>
</organism>
<gene>
    <name evidence="2" type="ORF">GCM10007989_26790</name>
</gene>
<reference evidence="2" key="1">
    <citation type="journal article" date="2014" name="Int. J. Syst. Evol. Microbiol.">
        <title>Complete genome sequence of Corynebacterium casei LMG S-19264T (=DSM 44701T), isolated from a smear-ripened cheese.</title>
        <authorList>
            <consortium name="US DOE Joint Genome Institute (JGI-PGF)"/>
            <person name="Walter F."/>
            <person name="Albersmeier A."/>
            <person name="Kalinowski J."/>
            <person name="Ruckert C."/>
        </authorList>
    </citation>
    <scope>NUCLEOTIDE SEQUENCE</scope>
    <source>
        <strain evidence="2">KCTC 32437</strain>
    </source>
</reference>
<evidence type="ECO:0000256" key="1">
    <source>
        <dbReference type="SAM" id="MobiDB-lite"/>
    </source>
</evidence>
<protein>
    <submittedName>
        <fullName evidence="2">Uncharacterized protein</fullName>
    </submittedName>
</protein>
<dbReference type="EMBL" id="BMZE01000003">
    <property type="protein sequence ID" value="GHA29779.1"/>
    <property type="molecule type" value="Genomic_DNA"/>
</dbReference>
<name>A0A918S9B3_9HYPH</name>
<proteinExistence type="predicted"/>